<keyword evidence="1" id="KW-0472">Membrane</keyword>
<reference evidence="3 5" key="1">
    <citation type="submission" date="2018-06" db="EMBL/GenBank/DDBJ databases">
        <authorList>
            <consortium name="Pathogen Informatics"/>
            <person name="Doyle S."/>
        </authorList>
    </citation>
    <scope>NUCLEOTIDE SEQUENCE [LARGE SCALE GENOMIC DNA]</scope>
    <source>
        <strain evidence="3 5">NCTC13160</strain>
    </source>
</reference>
<dbReference type="EMBL" id="UGSG01000001">
    <property type="protein sequence ID" value="SUA74636.1"/>
    <property type="molecule type" value="Genomic_DNA"/>
</dbReference>
<reference evidence="4 6" key="2">
    <citation type="submission" date="2019-08" db="EMBL/GenBank/DDBJ databases">
        <authorList>
            <person name="Peeters C."/>
        </authorList>
    </citation>
    <scope>NUCLEOTIDE SEQUENCE [LARGE SCALE GENOMIC DNA]</scope>
    <source>
        <strain evidence="4 6">LMG 31119</strain>
    </source>
</reference>
<dbReference type="InterPro" id="IPR018764">
    <property type="entry name" value="RskA_C"/>
</dbReference>
<evidence type="ECO:0000313" key="5">
    <source>
        <dbReference type="Proteomes" id="UP000254573"/>
    </source>
</evidence>
<dbReference type="Proteomes" id="UP000361468">
    <property type="component" value="Unassembled WGS sequence"/>
</dbReference>
<dbReference type="RefSeq" id="WP_038617520.1">
    <property type="nucleotide sequence ID" value="NZ_CABPSO010000002.1"/>
</dbReference>
<keyword evidence="6" id="KW-1185">Reference proteome</keyword>
<evidence type="ECO:0000259" key="2">
    <source>
        <dbReference type="Pfam" id="PF10099"/>
    </source>
</evidence>
<dbReference type="PANTHER" id="PTHR37461:SF1">
    <property type="entry name" value="ANTI-SIGMA-K FACTOR RSKA"/>
    <property type="match status" value="1"/>
</dbReference>
<dbReference type="GO" id="GO:0016989">
    <property type="term" value="F:sigma factor antagonist activity"/>
    <property type="evidence" value="ECO:0007669"/>
    <property type="project" value="TreeGrafter"/>
</dbReference>
<dbReference type="OrthoDB" id="8617430at2"/>
<dbReference type="PANTHER" id="PTHR37461">
    <property type="entry name" value="ANTI-SIGMA-K FACTOR RSKA"/>
    <property type="match status" value="1"/>
</dbReference>
<dbReference type="KEGG" id="ppnm:LV28_02080"/>
<keyword evidence="1" id="KW-1133">Transmembrane helix</keyword>
<evidence type="ECO:0000313" key="3">
    <source>
        <dbReference type="EMBL" id="SUA74636.1"/>
    </source>
</evidence>
<proteinExistence type="predicted"/>
<dbReference type="InterPro" id="IPR051474">
    <property type="entry name" value="Anti-sigma-K/W_factor"/>
</dbReference>
<dbReference type="GO" id="GO:0005886">
    <property type="term" value="C:plasma membrane"/>
    <property type="evidence" value="ECO:0007669"/>
    <property type="project" value="InterPro"/>
</dbReference>
<dbReference type="STRING" id="93220.A6P55_23125"/>
<dbReference type="GO" id="GO:0006417">
    <property type="term" value="P:regulation of translation"/>
    <property type="evidence" value="ECO:0007669"/>
    <property type="project" value="TreeGrafter"/>
</dbReference>
<sequence length="243" mass="26062">MNSPINHDDDLRCAEYALGVLDASERRALEQAANADPRLQRALAQWQDRLACLAEDVAPVEPTARVWQRIQRDLNFDVAAPDAPERRVSLWDSVRLWRWVGLAASAAVLALVAVNMSSLIFPPTQQVATTGTYMVAAMARQDGVTQWTATVDLRRSNMVVVPIETPVVAAGHTTELWLIPHNGKPIALGVFPSNQPASMPIPAEILAQMDDKAVLAVSQEPPGGSPTGLPTGPVLASGAIRGA</sequence>
<protein>
    <submittedName>
        <fullName evidence="4">Anti-sigma-K factor RskA</fullName>
    </submittedName>
    <submittedName>
        <fullName evidence="3">Putative anti-sigmaE protein</fullName>
    </submittedName>
</protein>
<dbReference type="Pfam" id="PF10099">
    <property type="entry name" value="RskA_C"/>
    <property type="match status" value="1"/>
</dbReference>
<dbReference type="EMBL" id="CABPSO010000002">
    <property type="protein sequence ID" value="VVE62908.1"/>
    <property type="molecule type" value="Genomic_DNA"/>
</dbReference>
<feature type="domain" description="Anti-sigma K factor RskA C-terminal" evidence="2">
    <location>
        <begin position="103"/>
        <end position="234"/>
    </location>
</feature>
<evidence type="ECO:0000313" key="4">
    <source>
        <dbReference type="EMBL" id="VVE62908.1"/>
    </source>
</evidence>
<dbReference type="AlphaFoldDB" id="A0A378YBL8"/>
<feature type="transmembrane region" description="Helical" evidence="1">
    <location>
        <begin position="96"/>
        <end position="121"/>
    </location>
</feature>
<name>A0A378YBL8_9BURK</name>
<keyword evidence="1" id="KW-0812">Transmembrane</keyword>
<gene>
    <name evidence="3" type="ORF">NCTC13160_00415</name>
    <name evidence="4" type="ORF">PPN31119_01053</name>
</gene>
<accession>A0A378YBL8</accession>
<evidence type="ECO:0000313" key="6">
    <source>
        <dbReference type="Proteomes" id="UP000361468"/>
    </source>
</evidence>
<organism evidence="3 5">
    <name type="scientific">Pandoraea pnomenusa</name>
    <dbReference type="NCBI Taxonomy" id="93220"/>
    <lineage>
        <taxon>Bacteria</taxon>
        <taxon>Pseudomonadati</taxon>
        <taxon>Pseudomonadota</taxon>
        <taxon>Betaproteobacteria</taxon>
        <taxon>Burkholderiales</taxon>
        <taxon>Burkholderiaceae</taxon>
        <taxon>Pandoraea</taxon>
    </lineage>
</organism>
<evidence type="ECO:0000256" key="1">
    <source>
        <dbReference type="SAM" id="Phobius"/>
    </source>
</evidence>
<dbReference type="Proteomes" id="UP000254573">
    <property type="component" value="Unassembled WGS sequence"/>
</dbReference>